<evidence type="ECO:0000313" key="7">
    <source>
        <dbReference type="EMBL" id="KAA9133372.1"/>
    </source>
</evidence>
<organism evidence="7 8">
    <name type="scientific">Marinihelvus fidelis</name>
    <dbReference type="NCBI Taxonomy" id="2613842"/>
    <lineage>
        <taxon>Bacteria</taxon>
        <taxon>Pseudomonadati</taxon>
        <taxon>Pseudomonadota</taxon>
        <taxon>Gammaproteobacteria</taxon>
        <taxon>Chromatiales</taxon>
        <taxon>Wenzhouxiangellaceae</taxon>
        <taxon>Marinihelvus</taxon>
    </lineage>
</organism>
<reference evidence="7 8" key="1">
    <citation type="submission" date="2019-09" db="EMBL/GenBank/DDBJ databases">
        <title>Wenzhouxiangella sp. Genome sequencing and assembly.</title>
        <authorList>
            <person name="Zhang R."/>
        </authorList>
    </citation>
    <scope>NUCLEOTIDE SEQUENCE [LARGE SCALE GENOMIC DNA]</scope>
    <source>
        <strain evidence="7 8">W260</strain>
    </source>
</reference>
<keyword evidence="5 6" id="KW-0472">Membrane</keyword>
<evidence type="ECO:0000256" key="4">
    <source>
        <dbReference type="ARBA" id="ARBA00022989"/>
    </source>
</evidence>
<proteinExistence type="predicted"/>
<dbReference type="GO" id="GO:0015171">
    <property type="term" value="F:amino acid transmembrane transporter activity"/>
    <property type="evidence" value="ECO:0007669"/>
    <property type="project" value="TreeGrafter"/>
</dbReference>
<evidence type="ECO:0000256" key="5">
    <source>
        <dbReference type="ARBA" id="ARBA00023136"/>
    </source>
</evidence>
<dbReference type="EMBL" id="VYXP01000002">
    <property type="protein sequence ID" value="KAA9133372.1"/>
    <property type="molecule type" value="Genomic_DNA"/>
</dbReference>
<sequence length="206" mass="21389">MTLAAWSAVAAICALGAMTPGPSLAVISRHALSGGRAAGAAAALAHALAIGIYAFASISGIAVLVASGTTAYAILQWGGAAWLAWMGVRALFSAPGDPVADTPATTRRGAARDGFLVAFLNPKVAIFFLALFSQVVGPDTATAERVLVASTAMVIDGGWYLLVAWGLTRPRWLSWLRRHGPWLDRLFGVLLLGLAIRLVWQAVTGP</sequence>
<accession>A0A5N0TEB1</accession>
<keyword evidence="2" id="KW-1003">Cell membrane</keyword>
<keyword evidence="4 6" id="KW-1133">Transmembrane helix</keyword>
<feature type="transmembrane region" description="Helical" evidence="6">
    <location>
        <begin position="41"/>
        <end position="66"/>
    </location>
</feature>
<comment type="subcellular location">
    <subcellularLocation>
        <location evidence="1">Cell membrane</location>
        <topology evidence="1">Multi-pass membrane protein</topology>
    </subcellularLocation>
</comment>
<dbReference type="InterPro" id="IPR001123">
    <property type="entry name" value="LeuE-type"/>
</dbReference>
<protein>
    <submittedName>
        <fullName evidence="7">LysE family translocator</fullName>
    </submittedName>
</protein>
<evidence type="ECO:0000256" key="3">
    <source>
        <dbReference type="ARBA" id="ARBA00022692"/>
    </source>
</evidence>
<feature type="transmembrane region" description="Helical" evidence="6">
    <location>
        <begin position="186"/>
        <end position="203"/>
    </location>
</feature>
<dbReference type="RefSeq" id="WP_150862931.1">
    <property type="nucleotide sequence ID" value="NZ_VYXP01000002.1"/>
</dbReference>
<dbReference type="GO" id="GO:0005886">
    <property type="term" value="C:plasma membrane"/>
    <property type="evidence" value="ECO:0007669"/>
    <property type="project" value="UniProtKB-SubCell"/>
</dbReference>
<dbReference type="Proteomes" id="UP000325372">
    <property type="component" value="Unassembled WGS sequence"/>
</dbReference>
<keyword evidence="8" id="KW-1185">Reference proteome</keyword>
<dbReference type="AlphaFoldDB" id="A0A5N0TEB1"/>
<evidence type="ECO:0000256" key="1">
    <source>
        <dbReference type="ARBA" id="ARBA00004651"/>
    </source>
</evidence>
<dbReference type="PANTHER" id="PTHR30086">
    <property type="entry name" value="ARGININE EXPORTER PROTEIN ARGO"/>
    <property type="match status" value="1"/>
</dbReference>
<evidence type="ECO:0000313" key="8">
    <source>
        <dbReference type="Proteomes" id="UP000325372"/>
    </source>
</evidence>
<name>A0A5N0TEB1_9GAMM</name>
<feature type="transmembrane region" description="Helical" evidence="6">
    <location>
        <begin position="115"/>
        <end position="134"/>
    </location>
</feature>
<comment type="caution">
    <text evidence="7">The sequence shown here is derived from an EMBL/GenBank/DDBJ whole genome shotgun (WGS) entry which is preliminary data.</text>
</comment>
<feature type="transmembrane region" description="Helical" evidence="6">
    <location>
        <begin position="146"/>
        <end position="165"/>
    </location>
</feature>
<dbReference type="PANTHER" id="PTHR30086:SF16">
    <property type="entry name" value="AMINO ACID EFFLUX PERMEASE RHTB FAMILY"/>
    <property type="match status" value="1"/>
</dbReference>
<evidence type="ECO:0000256" key="2">
    <source>
        <dbReference type="ARBA" id="ARBA00022475"/>
    </source>
</evidence>
<dbReference type="Pfam" id="PF01810">
    <property type="entry name" value="LysE"/>
    <property type="match status" value="1"/>
</dbReference>
<keyword evidence="3 6" id="KW-0812">Transmembrane</keyword>
<gene>
    <name evidence="7" type="ORF">F3N42_03215</name>
</gene>
<evidence type="ECO:0000256" key="6">
    <source>
        <dbReference type="SAM" id="Phobius"/>
    </source>
</evidence>